<proteinExistence type="predicted"/>
<dbReference type="EMBL" id="JBIASD010000041">
    <property type="protein sequence ID" value="MFF3671189.1"/>
    <property type="molecule type" value="Genomic_DNA"/>
</dbReference>
<keyword evidence="3" id="KW-0804">Transcription</keyword>
<dbReference type="InterPro" id="IPR036388">
    <property type="entry name" value="WH-like_DNA-bd_sf"/>
</dbReference>
<dbReference type="Gene3D" id="3.40.1410.10">
    <property type="entry name" value="Chorismate lyase-like"/>
    <property type="match status" value="1"/>
</dbReference>
<dbReference type="Proteomes" id="UP001602013">
    <property type="component" value="Unassembled WGS sequence"/>
</dbReference>
<evidence type="ECO:0000313" key="6">
    <source>
        <dbReference type="Proteomes" id="UP001602013"/>
    </source>
</evidence>
<dbReference type="SMART" id="SM00866">
    <property type="entry name" value="UTRA"/>
    <property type="match status" value="1"/>
</dbReference>
<evidence type="ECO:0000259" key="4">
    <source>
        <dbReference type="PROSITE" id="PS50949"/>
    </source>
</evidence>
<organism evidence="5 6">
    <name type="scientific">Microtetraspora malaysiensis</name>
    <dbReference type="NCBI Taxonomy" id="161358"/>
    <lineage>
        <taxon>Bacteria</taxon>
        <taxon>Bacillati</taxon>
        <taxon>Actinomycetota</taxon>
        <taxon>Actinomycetes</taxon>
        <taxon>Streptosporangiales</taxon>
        <taxon>Streptosporangiaceae</taxon>
        <taxon>Microtetraspora</taxon>
    </lineage>
</organism>
<evidence type="ECO:0000256" key="1">
    <source>
        <dbReference type="ARBA" id="ARBA00023015"/>
    </source>
</evidence>
<keyword evidence="1" id="KW-0805">Transcription regulation</keyword>
<dbReference type="InterPro" id="IPR028978">
    <property type="entry name" value="Chorismate_lyase_/UTRA_dom_sf"/>
</dbReference>
<accession>A0ABW6T4Z4</accession>
<protein>
    <submittedName>
        <fullName evidence="5">GntR family transcriptional regulator</fullName>
    </submittedName>
</protein>
<dbReference type="InterPro" id="IPR000524">
    <property type="entry name" value="Tscrpt_reg_HTH_GntR"/>
</dbReference>
<sequence>MVIVKGLDPSSGLPLYLQVERALQQRIDDGEWLPGAQLPTEGELGKVYGVSRVTIRQALARLVDRGMLVREQGRGTFVRDTSLTAGTRGVTSFTAELAGLGHRSGSQILEQRVVSASACDLPKEVGLGPADRLLLLRRLRTDSAKPVGVQTALLPLDRFPGLDELDLGGRSLYETLRETYGLVPREALETFTVGGVLAEDAPMLGVEPGAHAFYVERLTFDAHGPFEYVRSVMRGDRYQVRLALRNQEVL</sequence>
<dbReference type="RefSeq" id="WP_387417384.1">
    <property type="nucleotide sequence ID" value="NZ_JBIASD010000041.1"/>
</dbReference>
<feature type="domain" description="HTH gntR-type" evidence="4">
    <location>
        <begin position="13"/>
        <end position="81"/>
    </location>
</feature>
<dbReference type="CDD" id="cd07377">
    <property type="entry name" value="WHTH_GntR"/>
    <property type="match status" value="1"/>
</dbReference>
<dbReference type="InterPro" id="IPR036390">
    <property type="entry name" value="WH_DNA-bd_sf"/>
</dbReference>
<dbReference type="PROSITE" id="PS50949">
    <property type="entry name" value="HTH_GNTR"/>
    <property type="match status" value="1"/>
</dbReference>
<evidence type="ECO:0000313" key="5">
    <source>
        <dbReference type="EMBL" id="MFF3671189.1"/>
    </source>
</evidence>
<keyword evidence="6" id="KW-1185">Reference proteome</keyword>
<dbReference type="Pfam" id="PF07702">
    <property type="entry name" value="UTRA"/>
    <property type="match status" value="1"/>
</dbReference>
<keyword evidence="2" id="KW-0238">DNA-binding</keyword>
<dbReference type="SUPFAM" id="SSF64288">
    <property type="entry name" value="Chorismate lyase-like"/>
    <property type="match status" value="1"/>
</dbReference>
<evidence type="ECO:0000256" key="3">
    <source>
        <dbReference type="ARBA" id="ARBA00023163"/>
    </source>
</evidence>
<dbReference type="PANTHER" id="PTHR44846:SF1">
    <property type="entry name" value="MANNOSYL-D-GLYCERATE TRANSPORT_METABOLISM SYSTEM REPRESSOR MNGR-RELATED"/>
    <property type="match status" value="1"/>
</dbReference>
<dbReference type="SUPFAM" id="SSF46785">
    <property type="entry name" value="Winged helix' DNA-binding domain"/>
    <property type="match status" value="1"/>
</dbReference>
<gene>
    <name evidence="5" type="ORF">ACFYXI_36965</name>
</gene>
<name>A0ABW6T4Z4_9ACTN</name>
<comment type="caution">
    <text evidence="5">The sequence shown here is derived from an EMBL/GenBank/DDBJ whole genome shotgun (WGS) entry which is preliminary data.</text>
</comment>
<dbReference type="InterPro" id="IPR011663">
    <property type="entry name" value="UTRA"/>
</dbReference>
<evidence type="ECO:0000256" key="2">
    <source>
        <dbReference type="ARBA" id="ARBA00023125"/>
    </source>
</evidence>
<dbReference type="InterPro" id="IPR050679">
    <property type="entry name" value="Bact_HTH_transcr_reg"/>
</dbReference>
<dbReference type="Pfam" id="PF00392">
    <property type="entry name" value="GntR"/>
    <property type="match status" value="1"/>
</dbReference>
<dbReference type="Gene3D" id="1.10.10.10">
    <property type="entry name" value="Winged helix-like DNA-binding domain superfamily/Winged helix DNA-binding domain"/>
    <property type="match status" value="1"/>
</dbReference>
<dbReference type="PRINTS" id="PR00035">
    <property type="entry name" value="HTHGNTR"/>
</dbReference>
<dbReference type="SMART" id="SM00345">
    <property type="entry name" value="HTH_GNTR"/>
    <property type="match status" value="1"/>
</dbReference>
<dbReference type="PANTHER" id="PTHR44846">
    <property type="entry name" value="MANNOSYL-D-GLYCERATE TRANSPORT/METABOLISM SYSTEM REPRESSOR MNGR-RELATED"/>
    <property type="match status" value="1"/>
</dbReference>
<reference evidence="5 6" key="1">
    <citation type="submission" date="2024-10" db="EMBL/GenBank/DDBJ databases">
        <title>The Natural Products Discovery Center: Release of the First 8490 Sequenced Strains for Exploring Actinobacteria Biosynthetic Diversity.</title>
        <authorList>
            <person name="Kalkreuter E."/>
            <person name="Kautsar S.A."/>
            <person name="Yang D."/>
            <person name="Bader C.D."/>
            <person name="Teijaro C.N."/>
            <person name="Fluegel L."/>
            <person name="Davis C.M."/>
            <person name="Simpson J.R."/>
            <person name="Lauterbach L."/>
            <person name="Steele A.D."/>
            <person name="Gui C."/>
            <person name="Meng S."/>
            <person name="Li G."/>
            <person name="Viehrig K."/>
            <person name="Ye F."/>
            <person name="Su P."/>
            <person name="Kiefer A.F."/>
            <person name="Nichols A."/>
            <person name="Cepeda A.J."/>
            <person name="Yan W."/>
            <person name="Fan B."/>
            <person name="Jiang Y."/>
            <person name="Adhikari A."/>
            <person name="Zheng C.-J."/>
            <person name="Schuster L."/>
            <person name="Cowan T.M."/>
            <person name="Smanski M.J."/>
            <person name="Chevrette M.G."/>
            <person name="De Carvalho L.P.S."/>
            <person name="Shen B."/>
        </authorList>
    </citation>
    <scope>NUCLEOTIDE SEQUENCE [LARGE SCALE GENOMIC DNA]</scope>
    <source>
        <strain evidence="5 6">NPDC002173</strain>
    </source>
</reference>